<evidence type="ECO:0000313" key="4">
    <source>
        <dbReference type="Proteomes" id="UP000720189"/>
    </source>
</evidence>
<keyword evidence="2" id="KW-0472">Membrane</keyword>
<evidence type="ECO:0000256" key="2">
    <source>
        <dbReference type="SAM" id="Phobius"/>
    </source>
</evidence>
<feature type="transmembrane region" description="Helical" evidence="2">
    <location>
        <begin position="348"/>
        <end position="371"/>
    </location>
</feature>
<dbReference type="OrthoDB" id="5424905at2759"/>
<protein>
    <submittedName>
        <fullName evidence="3">Uncharacterized protein</fullName>
    </submittedName>
</protein>
<organism evidence="3 4">
    <name type="scientific">Fusarium redolens</name>
    <dbReference type="NCBI Taxonomy" id="48865"/>
    <lineage>
        <taxon>Eukaryota</taxon>
        <taxon>Fungi</taxon>
        <taxon>Dikarya</taxon>
        <taxon>Ascomycota</taxon>
        <taxon>Pezizomycotina</taxon>
        <taxon>Sordariomycetes</taxon>
        <taxon>Hypocreomycetidae</taxon>
        <taxon>Hypocreales</taxon>
        <taxon>Nectriaceae</taxon>
        <taxon>Fusarium</taxon>
        <taxon>Fusarium redolens species complex</taxon>
    </lineage>
</organism>
<dbReference type="RefSeq" id="XP_046040796.1">
    <property type="nucleotide sequence ID" value="XM_046200543.1"/>
</dbReference>
<dbReference type="EMBL" id="JAGMUX010000043">
    <property type="protein sequence ID" value="KAH7203142.1"/>
    <property type="molecule type" value="Genomic_DNA"/>
</dbReference>
<keyword evidence="2" id="KW-1133">Transmembrane helix</keyword>
<evidence type="ECO:0000313" key="3">
    <source>
        <dbReference type="EMBL" id="KAH7203142.1"/>
    </source>
</evidence>
<evidence type="ECO:0000256" key="1">
    <source>
        <dbReference type="SAM" id="MobiDB-lite"/>
    </source>
</evidence>
<feature type="transmembrane region" description="Helical" evidence="2">
    <location>
        <begin position="417"/>
        <end position="434"/>
    </location>
</feature>
<proteinExistence type="predicted"/>
<dbReference type="Proteomes" id="UP000720189">
    <property type="component" value="Unassembled WGS sequence"/>
</dbReference>
<dbReference type="AlphaFoldDB" id="A0A9P9JK15"/>
<accession>A0A9P9JK15</accession>
<dbReference type="GeneID" id="70230497"/>
<feature type="compositionally biased region" description="Basic and acidic residues" evidence="1">
    <location>
        <begin position="160"/>
        <end position="179"/>
    </location>
</feature>
<gene>
    <name evidence="3" type="ORF">BKA55DRAFT_698723</name>
</gene>
<feature type="compositionally biased region" description="Pro residues" evidence="1">
    <location>
        <begin position="144"/>
        <end position="156"/>
    </location>
</feature>
<reference evidence="3" key="1">
    <citation type="journal article" date="2021" name="Nat. Commun.">
        <title>Genetic determinants of endophytism in the Arabidopsis root mycobiome.</title>
        <authorList>
            <person name="Mesny F."/>
            <person name="Miyauchi S."/>
            <person name="Thiergart T."/>
            <person name="Pickel B."/>
            <person name="Atanasova L."/>
            <person name="Karlsson M."/>
            <person name="Huettel B."/>
            <person name="Barry K.W."/>
            <person name="Haridas S."/>
            <person name="Chen C."/>
            <person name="Bauer D."/>
            <person name="Andreopoulos W."/>
            <person name="Pangilinan J."/>
            <person name="LaButti K."/>
            <person name="Riley R."/>
            <person name="Lipzen A."/>
            <person name="Clum A."/>
            <person name="Drula E."/>
            <person name="Henrissat B."/>
            <person name="Kohler A."/>
            <person name="Grigoriev I.V."/>
            <person name="Martin F.M."/>
            <person name="Hacquard S."/>
        </authorList>
    </citation>
    <scope>NUCLEOTIDE SEQUENCE</scope>
    <source>
        <strain evidence="3">MPI-CAGE-AT-0023</strain>
    </source>
</reference>
<name>A0A9P9JK15_FUSRE</name>
<comment type="caution">
    <text evidence="3">The sequence shown here is derived from an EMBL/GenBank/DDBJ whole genome shotgun (WGS) entry which is preliminary data.</text>
</comment>
<feature type="region of interest" description="Disordered" evidence="1">
    <location>
        <begin position="136"/>
        <end position="195"/>
    </location>
</feature>
<keyword evidence="4" id="KW-1185">Reference proteome</keyword>
<sequence length="510" mass="58187">MDAANDLYSTQFFPRHNIQRVVPDVNKLRHTKLNDYTFPDLVFIATFGARNNISKYTPALIQKARRNPTFSFFENWLKYCKALQGRDRYLAVYEGVIYFTAEAFPQDEAQSWHQQHQNYLSRLQGITLATLQSFSHQVETPEVTPDPPQHLPPGDFPIPSEERPAKRQRVEASESEDRPAQSQEVEAPGVQLRRFEPPNDQFYPVQLAARANGQFHPMHLAARANLTMILSELLQRGMQGTEVWKSEHEKPSTQTICLFWPNVVGDFVLDLIVSKECAADIAEARRDSQDALRMVMGDFLFQGMIDSDCFENGVLADTVKVRSYEGSDAIAMISTFTWQPSMHIFNPWHIWSGFGIAWVLLQLGVIFQLLAISSHGLVLAKVSASGYHLYFVWEWISVVAERNQPLSERKPGLMEKTYLMARIVLTLAAFVFLLPSSTDYGLLATASTFAAYDVFQSASLVPIEFHRSPEVELKLQPQRQLPTSQWRLNEDEDTRDYPFCMPSQETLDPV</sequence>
<keyword evidence="2" id="KW-0812">Transmembrane</keyword>